<evidence type="ECO:0000313" key="2">
    <source>
        <dbReference type="Proteomes" id="UP001391051"/>
    </source>
</evidence>
<reference evidence="1 2" key="1">
    <citation type="submission" date="2023-01" db="EMBL/GenBank/DDBJ databases">
        <title>Analysis of 21 Apiospora genomes using comparative genomics revels a genus with tremendous synthesis potential of carbohydrate active enzymes and secondary metabolites.</title>
        <authorList>
            <person name="Sorensen T."/>
        </authorList>
    </citation>
    <scope>NUCLEOTIDE SEQUENCE [LARGE SCALE GENOMIC DNA]</scope>
    <source>
        <strain evidence="1 2">CBS 24483</strain>
    </source>
</reference>
<evidence type="ECO:0008006" key="3">
    <source>
        <dbReference type="Google" id="ProtNLM"/>
    </source>
</evidence>
<organism evidence="1 2">
    <name type="scientific">Apiospora aurea</name>
    <dbReference type="NCBI Taxonomy" id="335848"/>
    <lineage>
        <taxon>Eukaryota</taxon>
        <taxon>Fungi</taxon>
        <taxon>Dikarya</taxon>
        <taxon>Ascomycota</taxon>
        <taxon>Pezizomycotina</taxon>
        <taxon>Sordariomycetes</taxon>
        <taxon>Xylariomycetidae</taxon>
        <taxon>Amphisphaeriales</taxon>
        <taxon>Apiosporaceae</taxon>
        <taxon>Apiospora</taxon>
    </lineage>
</organism>
<dbReference type="EMBL" id="JAQQWE010000005">
    <property type="protein sequence ID" value="KAK7952755.1"/>
    <property type="molecule type" value="Genomic_DNA"/>
</dbReference>
<dbReference type="RefSeq" id="XP_066700817.1">
    <property type="nucleotide sequence ID" value="XM_066844705.1"/>
</dbReference>
<dbReference type="Proteomes" id="UP001391051">
    <property type="component" value="Unassembled WGS sequence"/>
</dbReference>
<accession>A0ABR1QH01</accession>
<gene>
    <name evidence="1" type="ORF">PG986_008483</name>
</gene>
<dbReference type="GeneID" id="92077767"/>
<name>A0ABR1QH01_9PEZI</name>
<keyword evidence="2" id="KW-1185">Reference proteome</keyword>
<protein>
    <recommendedName>
        <fullName evidence="3">HAT C-terminal dimerisation domain-containing protein</fullName>
    </recommendedName>
</protein>
<evidence type="ECO:0000313" key="1">
    <source>
        <dbReference type="EMBL" id="KAK7952755.1"/>
    </source>
</evidence>
<sequence length="151" mass="17082">MRRSPHVGKALPFITISQNTTTTLTKILSNTELTAKPLATLSWKQLPPSRVLNVRTPEAHHVIEHTTRTKADAPTLAQMEVLSRKRRMPEIVAYALSWIPRLTAASIFGSGAWTIKEQIASRNYRSRLTRVKTMVCAMMRTNAPIAHRTRR</sequence>
<comment type="caution">
    <text evidence="1">The sequence shown here is derived from an EMBL/GenBank/DDBJ whole genome shotgun (WGS) entry which is preliminary data.</text>
</comment>
<proteinExistence type="predicted"/>